<evidence type="ECO:0000256" key="13">
    <source>
        <dbReference type="ARBA" id="ARBA00058706"/>
    </source>
</evidence>
<reference evidence="22 23" key="1">
    <citation type="submission" date="2016-06" db="EMBL/GenBank/DDBJ databases">
        <title>Genome of Rhinopithecus bieti.</title>
        <authorList>
            <person name="Wu"/>
            <person name="C.-I. and Zhang"/>
            <person name="Y."/>
        </authorList>
    </citation>
    <scope>NUCLEOTIDE SEQUENCE</scope>
</reference>
<keyword evidence="10" id="KW-0325">Glycoprotein</keyword>
<dbReference type="Pfam" id="PF06482">
    <property type="entry name" value="Endostatin"/>
    <property type="match status" value="1"/>
</dbReference>
<keyword evidence="8" id="KW-0176">Collagen</keyword>
<evidence type="ECO:0000256" key="17">
    <source>
        <dbReference type="ARBA" id="ARBA00074723"/>
    </source>
</evidence>
<dbReference type="InterPro" id="IPR008160">
    <property type="entry name" value="Collagen"/>
</dbReference>
<evidence type="ECO:0000256" key="16">
    <source>
        <dbReference type="ARBA" id="ARBA00065596"/>
    </source>
</evidence>
<feature type="compositionally biased region" description="Gly residues" evidence="18">
    <location>
        <begin position="595"/>
        <end position="609"/>
    </location>
</feature>
<feature type="region of interest" description="Disordered" evidence="18">
    <location>
        <begin position="266"/>
        <end position="319"/>
    </location>
</feature>
<feature type="compositionally biased region" description="Basic and acidic residues" evidence="18">
    <location>
        <begin position="765"/>
        <end position="779"/>
    </location>
</feature>
<dbReference type="SUPFAM" id="SSF49899">
    <property type="entry name" value="Concanavalin A-like lectins/glucanases"/>
    <property type="match status" value="1"/>
</dbReference>
<dbReference type="GO" id="GO:0005604">
    <property type="term" value="C:basement membrane"/>
    <property type="evidence" value="ECO:0007669"/>
    <property type="project" value="UniProtKB-ARBA"/>
</dbReference>
<protein>
    <recommendedName>
        <fullName evidence="17">Collagen alpha-1(XV) chain</fullName>
    </recommendedName>
</protein>
<dbReference type="Gene3D" id="2.60.120.200">
    <property type="match status" value="1"/>
</dbReference>
<keyword evidence="5" id="KW-0677">Repeat</keyword>
<feature type="chain" id="PRO_5014346510" description="Collagen alpha-1(XV) chain" evidence="19">
    <location>
        <begin position="28"/>
        <end position="1349"/>
    </location>
</feature>
<dbReference type="GO" id="GO:0007155">
    <property type="term" value="P:cell adhesion"/>
    <property type="evidence" value="ECO:0007669"/>
    <property type="project" value="UniProtKB-KW"/>
</dbReference>
<comment type="subunit">
    <text evidence="15">Trimer; disulfide-linked.</text>
</comment>
<reference evidence="22" key="2">
    <citation type="submission" date="2025-08" db="UniProtKB">
        <authorList>
            <consortium name="Ensembl"/>
        </authorList>
    </citation>
    <scope>IDENTIFICATION</scope>
</reference>
<comment type="function">
    <text evidence="12">Structural protein that stabilizes microvessels and muscle cells, both in heart and in skeletal muscle.</text>
</comment>
<feature type="compositionally biased region" description="Low complexity" evidence="18">
    <location>
        <begin position="510"/>
        <end position="521"/>
    </location>
</feature>
<feature type="region of interest" description="Disordered" evidence="18">
    <location>
        <begin position="1066"/>
        <end position="1098"/>
    </location>
</feature>
<feature type="compositionally biased region" description="Basic and acidic residues" evidence="18">
    <location>
        <begin position="543"/>
        <end position="570"/>
    </location>
</feature>
<feature type="compositionally biased region" description="Pro residues" evidence="18">
    <location>
        <begin position="620"/>
        <end position="630"/>
    </location>
</feature>
<dbReference type="Gene3D" id="3.40.1620.70">
    <property type="match status" value="1"/>
</dbReference>
<dbReference type="GO" id="GO:0005615">
    <property type="term" value="C:extracellular space"/>
    <property type="evidence" value="ECO:0007669"/>
    <property type="project" value="TreeGrafter"/>
</dbReference>
<dbReference type="FunFam" id="3.10.100.10:FF:000008">
    <property type="entry name" value="collagen alpha-1(XVIII) chain isoform X1"/>
    <property type="match status" value="1"/>
</dbReference>
<comment type="subcellular location">
    <subcellularLocation>
        <location evidence="1">Secreted</location>
        <location evidence="1">Extracellular space</location>
        <location evidence="1">Extracellular matrix</location>
    </subcellularLocation>
</comment>
<dbReference type="OMA" id="RATEDQC"/>
<keyword evidence="11" id="KW-0379">Hydroxylation</keyword>
<dbReference type="InterPro" id="IPR048287">
    <property type="entry name" value="TSPN-like_N"/>
</dbReference>
<feature type="compositionally biased region" description="Polar residues" evidence="18">
    <location>
        <begin position="240"/>
        <end position="249"/>
    </location>
</feature>
<organism evidence="22 23">
    <name type="scientific">Rhinopithecus bieti</name>
    <name type="common">Black snub-nosed monkey</name>
    <name type="synonym">Pygathrix bieti</name>
    <dbReference type="NCBI Taxonomy" id="61621"/>
    <lineage>
        <taxon>Eukaryota</taxon>
        <taxon>Metazoa</taxon>
        <taxon>Chordata</taxon>
        <taxon>Craniata</taxon>
        <taxon>Vertebrata</taxon>
        <taxon>Euteleostomi</taxon>
        <taxon>Mammalia</taxon>
        <taxon>Eutheria</taxon>
        <taxon>Euarchontoglires</taxon>
        <taxon>Primates</taxon>
        <taxon>Haplorrhini</taxon>
        <taxon>Catarrhini</taxon>
        <taxon>Cercopithecidae</taxon>
        <taxon>Colobinae</taxon>
        <taxon>Rhinopithecus</taxon>
    </lineage>
</organism>
<keyword evidence="2" id="KW-0964">Secreted</keyword>
<evidence type="ECO:0000256" key="5">
    <source>
        <dbReference type="ARBA" id="ARBA00022737"/>
    </source>
</evidence>
<evidence type="ECO:0000256" key="9">
    <source>
        <dbReference type="ARBA" id="ARBA00023157"/>
    </source>
</evidence>
<dbReference type="GO" id="GO:0005788">
    <property type="term" value="C:endoplasmic reticulum lumen"/>
    <property type="evidence" value="ECO:0007669"/>
    <property type="project" value="UniProtKB-ARBA"/>
</dbReference>
<evidence type="ECO:0000256" key="14">
    <source>
        <dbReference type="ARBA" id="ARBA00061275"/>
    </source>
</evidence>
<dbReference type="InterPro" id="IPR013320">
    <property type="entry name" value="ConA-like_dom_sf"/>
</dbReference>
<dbReference type="PANTHER" id="PTHR24023:SF1112">
    <property type="entry name" value="COL_CUTICLE_N DOMAIN-CONTAINING PROTEIN-RELATED"/>
    <property type="match status" value="1"/>
</dbReference>
<feature type="region of interest" description="Disordered" evidence="18">
    <location>
        <begin position="223"/>
        <end position="250"/>
    </location>
</feature>
<evidence type="ECO:0000256" key="6">
    <source>
        <dbReference type="ARBA" id="ARBA00022889"/>
    </source>
</evidence>
<dbReference type="FunFam" id="2.60.120.200:FF:000039">
    <property type="entry name" value="Collagen XV alpha 1 chain"/>
    <property type="match status" value="1"/>
</dbReference>
<evidence type="ECO:0000256" key="3">
    <source>
        <dbReference type="ARBA" id="ARBA00022530"/>
    </source>
</evidence>
<keyword evidence="7" id="KW-0654">Proteoglycan</keyword>
<keyword evidence="6" id="KW-0130">Cell adhesion</keyword>
<evidence type="ECO:0000256" key="7">
    <source>
        <dbReference type="ARBA" id="ARBA00022974"/>
    </source>
</evidence>
<feature type="compositionally biased region" description="Low complexity" evidence="18">
    <location>
        <begin position="407"/>
        <end position="421"/>
    </location>
</feature>
<feature type="region of interest" description="Disordered" evidence="18">
    <location>
        <begin position="833"/>
        <end position="867"/>
    </location>
</feature>
<feature type="signal peptide" evidence="19">
    <location>
        <begin position="1"/>
        <end position="27"/>
    </location>
</feature>
<keyword evidence="23" id="KW-1185">Reference proteome</keyword>
<dbReference type="CDD" id="cd00247">
    <property type="entry name" value="Endostatin-like"/>
    <property type="match status" value="1"/>
</dbReference>
<feature type="compositionally biased region" description="Polar residues" evidence="18">
    <location>
        <begin position="385"/>
        <end position="394"/>
    </location>
</feature>
<dbReference type="InterPro" id="IPR050149">
    <property type="entry name" value="Collagen_superfamily"/>
</dbReference>
<dbReference type="InterPro" id="IPR001791">
    <property type="entry name" value="Laminin_G"/>
</dbReference>
<dbReference type="InterPro" id="IPR016187">
    <property type="entry name" value="CTDL_fold"/>
</dbReference>
<evidence type="ECO:0000256" key="10">
    <source>
        <dbReference type="ARBA" id="ARBA00023180"/>
    </source>
</evidence>
<evidence type="ECO:0000256" key="19">
    <source>
        <dbReference type="SAM" id="SignalP"/>
    </source>
</evidence>
<dbReference type="Ensembl" id="ENSRBIT00000050009.1">
    <property type="protein sequence ID" value="ENSRBIP00000026095.1"/>
    <property type="gene ID" value="ENSRBIG00000036929.1"/>
</dbReference>
<dbReference type="SUPFAM" id="SSF56436">
    <property type="entry name" value="C-type lectin-like"/>
    <property type="match status" value="2"/>
</dbReference>
<keyword evidence="4 19" id="KW-0732">Signal</keyword>
<evidence type="ECO:0000259" key="20">
    <source>
        <dbReference type="SMART" id="SM00210"/>
    </source>
</evidence>
<feature type="compositionally biased region" description="Polar residues" evidence="18">
    <location>
        <begin position="302"/>
        <end position="317"/>
    </location>
</feature>
<dbReference type="STRING" id="61621.ENSRBIP00000026095"/>
<dbReference type="InterPro" id="IPR045463">
    <property type="entry name" value="XV/XVIII_trimerization_dom"/>
</dbReference>
<feature type="region of interest" description="Disordered" evidence="18">
    <location>
        <begin position="372"/>
        <end position="792"/>
    </location>
</feature>
<dbReference type="Gene3D" id="3.10.100.10">
    <property type="entry name" value="Mannose-Binding Protein A, subunit A"/>
    <property type="match status" value="1"/>
</dbReference>
<dbReference type="Proteomes" id="UP000233180">
    <property type="component" value="Unassembled WGS sequence"/>
</dbReference>
<evidence type="ECO:0000256" key="15">
    <source>
        <dbReference type="ARBA" id="ARBA00061770"/>
    </source>
</evidence>
<reference evidence="22" key="3">
    <citation type="submission" date="2025-09" db="UniProtKB">
        <authorList>
            <consortium name="Ensembl"/>
        </authorList>
    </citation>
    <scope>IDENTIFICATION</scope>
</reference>
<dbReference type="FunFam" id="3.40.1620.70:FF:000002">
    <property type="entry name" value="Collagen alpha 1 (XV) chain"/>
    <property type="match status" value="1"/>
</dbReference>
<evidence type="ECO:0000256" key="2">
    <source>
        <dbReference type="ARBA" id="ARBA00022525"/>
    </source>
</evidence>
<dbReference type="GeneTree" id="ENSGT00940000158302"/>
<comment type="function">
    <text evidence="13">Restin potently inhibits angiogenesis.</text>
</comment>
<feature type="compositionally biased region" description="Pro residues" evidence="18">
    <location>
        <begin position="1068"/>
        <end position="1098"/>
    </location>
</feature>
<comment type="subunit">
    <text evidence="16">Interacts moderately with EFEMP2.</text>
</comment>
<gene>
    <name evidence="22" type="primary">COL15A1</name>
</gene>
<name>A0A2K6LRB9_RHIBE</name>
<sequence>MAPRRNNGQCWCLLMLLSVSTPLPAVTQTRAATESASQSHLDLTQLIGVPLPSSVSFVTGYGGFPAYSFGPGANVGRPARTLIPSTFFRDFAISVMVKPSSTHGGVLFAITDAFQKVIYLGLRLSGVEDGHQRVILYYTEPGSHVSQEAAAFSVPMMTHRWNRFAVIVQGEEVALLVDCEEHSRIPFQRSPQALTFESSAGIFVGNAGATGLERFTGSLQQLTVHPDPRTPEELCDPEESSASGETSGLQEADGVAEILEAVTYTQAPPKEAKVEPINTPPTPSSPFEDMELSGEPVPEGTPETTNMSIIQHSSPEQGSGEILNDTLERIHSVDGDPITDSGSGAGAFLDIAEEKNLAATAVGLAEVPISTAGEAEAGSVPTGGPTLSVSTQNPEEGVTPGPDNEESSAATAAGEAEALASTPWEAEASGVPPGEPDLSMSPQSLGEEATVGPSSEESLTTAAAATEVSLSTFEDEEASGVPTDGLAPLTATMTPEQAVTSGPGDEEDLAAATTEEPPITARGEESGSPPPDGPPLPLPTVAPERRVTPAQREHVGMKGQAEPKGEKGDAGEEIPGPPEPSGPVGPTVGAEAEGSGLGWGSDVGSGSGDLVGSEELLRGPPGPPGPPGLPGIPGKPGTDVFLGPPGSPGEDGRAGEPGPPGPEGQPGVDGATGLPGMKGEKGARGPNGSVGEKGDPGNRGLPGPPGKKGQAGPPGVMGPQGLLDPWAPGPGCTMGLGFEDTEGSGSTQLLSEPKLSRPKAAIGPKGEKGDQGPKGERGMDGASIVGPPGPRGPPGRIEVLSSSLINITHGFMNFSDIPELVGPPGPDGLPGLPGFPGPRGPKGDTGLPGFPGLKGEQGEKGEPGAILTGDIPLERLMGKKGEPGMHGAPGPMGPKGPPGHKGEFGLPGRPGRPGLNGLKGAKGDPGVIMQVSHPGDGAGGWLAANTTAELAMPDLDFLSFQVDTAHPGSPELITFHGVKGEKGSWGLPGSKGEKGDQGAQGPPGPPLDLAYLRHFLNNLKGENGDKGFKGEKGEKGDINDGFLMSGPPGLPGNPGLAGQKGETVIGPQGPPGAPGLPGPPGFGRPGDPGPPGLPGPPGPPAILGQCPCSHCPYHCVTAFSNMDDMLQKAHLVIEGTFIYLRDSTEFFIRVRDGWKKLQPHQLLPPPNPISSTNYEKPALHLAALNMPFSGDIRADFQCFKQARAAGLLSTYRAFLSSHLQDLSTIVRKAERYSLPIVNLKGQVLFDNWDSIFSGHGGQFNMHIPIYSFDGRDIMTDPSWPQKVIWHGSSPHGVRLVDNYCEAWRTTDTAVTGLASPLSTGKILDQKAYSCANRLIVLCIENSFMTDARK</sequence>
<dbReference type="InterPro" id="IPR016186">
    <property type="entry name" value="C-type_lectin-like/link_sf"/>
</dbReference>
<dbReference type="Pfam" id="PF20010">
    <property type="entry name" value="Collagen_trimer"/>
    <property type="match status" value="1"/>
</dbReference>
<feature type="domain" description="Laminin G" evidence="21">
    <location>
        <begin position="89"/>
        <end position="227"/>
    </location>
</feature>
<dbReference type="InterPro" id="IPR010515">
    <property type="entry name" value="Collagenase_NC10/endostatin"/>
</dbReference>
<dbReference type="SMART" id="SM00282">
    <property type="entry name" value="LamG"/>
    <property type="match status" value="1"/>
</dbReference>
<evidence type="ECO:0000256" key="11">
    <source>
        <dbReference type="ARBA" id="ARBA00023278"/>
    </source>
</evidence>
<keyword evidence="3" id="KW-0272">Extracellular matrix</keyword>
<evidence type="ECO:0000256" key="4">
    <source>
        <dbReference type="ARBA" id="ARBA00022729"/>
    </source>
</evidence>
<evidence type="ECO:0000256" key="8">
    <source>
        <dbReference type="ARBA" id="ARBA00023119"/>
    </source>
</evidence>
<feature type="region of interest" description="Disordered" evidence="18">
    <location>
        <begin position="983"/>
        <end position="1005"/>
    </location>
</feature>
<evidence type="ECO:0000313" key="23">
    <source>
        <dbReference type="Proteomes" id="UP000233180"/>
    </source>
</evidence>
<dbReference type="Pfam" id="PF01391">
    <property type="entry name" value="Collagen"/>
    <property type="match status" value="3"/>
</dbReference>
<evidence type="ECO:0000256" key="12">
    <source>
        <dbReference type="ARBA" id="ARBA00058695"/>
    </source>
</evidence>
<feature type="compositionally biased region" description="Polar residues" evidence="18">
    <location>
        <begin position="491"/>
        <end position="500"/>
    </location>
</feature>
<evidence type="ECO:0000259" key="21">
    <source>
        <dbReference type="SMART" id="SM00282"/>
    </source>
</evidence>
<dbReference type="GO" id="GO:0005581">
    <property type="term" value="C:collagen trimer"/>
    <property type="evidence" value="ECO:0007669"/>
    <property type="project" value="UniProtKB-KW"/>
</dbReference>
<dbReference type="SMART" id="SM00210">
    <property type="entry name" value="TSPN"/>
    <property type="match status" value="1"/>
</dbReference>
<dbReference type="PANTHER" id="PTHR24023">
    <property type="entry name" value="COLLAGEN ALPHA"/>
    <property type="match status" value="1"/>
</dbReference>
<keyword evidence="9" id="KW-1015">Disulfide bond</keyword>
<evidence type="ECO:0000313" key="22">
    <source>
        <dbReference type="Ensembl" id="ENSRBIP00000026095.1"/>
    </source>
</evidence>
<feature type="domain" description="Thrombospondin-like N-terminal" evidence="20">
    <location>
        <begin position="40"/>
        <end position="228"/>
    </location>
</feature>
<feature type="compositionally biased region" description="Low complexity" evidence="18">
    <location>
        <begin position="454"/>
        <end position="472"/>
    </location>
</feature>
<proteinExistence type="inferred from homology"/>
<feature type="compositionally biased region" description="Pro residues" evidence="18">
    <location>
        <begin position="528"/>
        <end position="540"/>
    </location>
</feature>
<evidence type="ECO:0000256" key="1">
    <source>
        <dbReference type="ARBA" id="ARBA00004498"/>
    </source>
</evidence>
<accession>A0A2K6LRB9</accession>
<evidence type="ECO:0000256" key="18">
    <source>
        <dbReference type="SAM" id="MobiDB-lite"/>
    </source>
</evidence>
<comment type="similarity">
    <text evidence="14">Belongs to the multiplexin collagen family.</text>
</comment>